<keyword evidence="13" id="KW-1185">Reference proteome</keyword>
<dbReference type="CTD" id="9815"/>
<evidence type="ECO:0000256" key="11">
    <source>
        <dbReference type="SAM" id="MobiDB-lite"/>
    </source>
</evidence>
<feature type="domain" description="Arf-GAP" evidence="12">
    <location>
        <begin position="1"/>
        <end position="124"/>
    </location>
</feature>
<dbReference type="PRINTS" id="PR00405">
    <property type="entry name" value="REVINTRACTNG"/>
</dbReference>
<dbReference type="GO" id="GO:0007420">
    <property type="term" value="P:brain development"/>
    <property type="evidence" value="ECO:0007669"/>
    <property type="project" value="InterPro"/>
</dbReference>
<dbReference type="Gene3D" id="1.25.40.20">
    <property type="entry name" value="Ankyrin repeat-containing domain"/>
    <property type="match status" value="1"/>
</dbReference>
<dbReference type="GO" id="GO:0031267">
    <property type="term" value="F:small GTPase binding"/>
    <property type="evidence" value="ECO:0007669"/>
    <property type="project" value="TreeGrafter"/>
</dbReference>
<dbReference type="Gene3D" id="1.20.5.170">
    <property type="match status" value="1"/>
</dbReference>
<dbReference type="FunFam" id="1.10.220.150:FF:000003">
    <property type="entry name" value="ARF GTPase-activating protein GIT2 isoform 1"/>
    <property type="match status" value="1"/>
</dbReference>
<dbReference type="GO" id="GO:0098793">
    <property type="term" value="C:presynapse"/>
    <property type="evidence" value="ECO:0007669"/>
    <property type="project" value="GOC"/>
</dbReference>
<dbReference type="FunFam" id="1.25.40.20:FF:000013">
    <property type="entry name" value="ARF GTPase-activating protein GIT1 isoform 1"/>
    <property type="match status" value="1"/>
</dbReference>
<keyword evidence="7 10" id="KW-0175">Coiled coil</keyword>
<evidence type="ECO:0000256" key="1">
    <source>
        <dbReference type="ARBA" id="ARBA00022468"/>
    </source>
</evidence>
<evidence type="ECO:0000256" key="6">
    <source>
        <dbReference type="ARBA" id="ARBA00023043"/>
    </source>
</evidence>
<evidence type="ECO:0000259" key="12">
    <source>
        <dbReference type="PROSITE" id="PS50115"/>
    </source>
</evidence>
<dbReference type="Gene3D" id="1.10.220.150">
    <property type="entry name" value="Arf GTPase activating protein"/>
    <property type="match status" value="1"/>
</dbReference>
<dbReference type="InterPro" id="IPR022018">
    <property type="entry name" value="GIT1_C"/>
</dbReference>
<dbReference type="InterPro" id="IPR037278">
    <property type="entry name" value="ARFGAP/RecO"/>
</dbReference>
<dbReference type="Pfam" id="PF12796">
    <property type="entry name" value="Ank_2"/>
    <property type="match status" value="1"/>
</dbReference>
<evidence type="ECO:0000256" key="7">
    <source>
        <dbReference type="ARBA" id="ARBA00023054"/>
    </source>
</evidence>
<sequence length="731" mass="81633">MSKRLRSSEVCADCSGPDPSWASVNRGTFICDECCSVHRSLGRHISQVRHLKHTPWPPTLLQMVETLYNNGANSIWEHSLLDPASIMSGRRKANPQDKVHPNKAEFIRAKYQMLAFVHRLPCRDDDSVTAKDLSKQLHSSVRTGNLETCLRLLSLGAQANFFHPEKGNTPLHVASKAGQILQAELLAVYGADPGTQDSSGKTPVDYARQGGHHELAERLVEIQYELTDRLAFYLCGRKPDHKNGQHFIIPQMADRRLSLDLSELAKAAKKKLQSLSNHLFEELAMDVYDEVDRRETDAVWLATQNHSALVTETTVVPFLPVNPEYSSTRNQGRQKLARFNAHEFATLVIDILSDAKRRQQGSSLSGSKENVELILKTINNQHSIESQDNDQPDYDSVASDEDTDLETTASKANRQKSLDSDLSDGPVTVQEFMEVKNALVASEAKIQQLMKVNNNLSDELRIMQKKLQTLQSENSNLRKQATTNIYQVQTGSEYTDTSNHSSLKRRPSARGSRPMSMYETGSGQKPYLPMGEASRPEESRTRLQPFPTHASRLEKQNSTPESDYDNTPNDMEPDGMGSSRKGRQRSMVWPGDGLVPDAAESHVAPSPTLPSTEDVIRKTEQITKNIQELLRAAQENKHDSYIPCSERIHVAVTEMAALFPKKPKSDMVRTSLRLLTSSAYRLQSECKKTLPGDPGSPTDVQLVTQQVIQCAYDIAKAAKQLVTITTKENNN</sequence>
<dbReference type="GeneID" id="116566611"/>
<evidence type="ECO:0000256" key="2">
    <source>
        <dbReference type="ARBA" id="ARBA00022723"/>
    </source>
</evidence>
<dbReference type="SMART" id="SM00555">
    <property type="entry name" value="GIT"/>
    <property type="match status" value="2"/>
</dbReference>
<dbReference type="InterPro" id="IPR038508">
    <property type="entry name" value="ArfGAP_dom_sf"/>
</dbReference>
<dbReference type="GO" id="GO:0005096">
    <property type="term" value="F:GTPase activator activity"/>
    <property type="evidence" value="ECO:0007669"/>
    <property type="project" value="UniProtKB-KW"/>
</dbReference>
<keyword evidence="1" id="KW-0343">GTPase activation</keyword>
<dbReference type="CDD" id="cd08847">
    <property type="entry name" value="ArfGap_GIT2"/>
    <property type="match status" value="1"/>
</dbReference>
<dbReference type="Pfam" id="PF12205">
    <property type="entry name" value="GIT1_C"/>
    <property type="match status" value="1"/>
</dbReference>
<dbReference type="PROSITE" id="PS50297">
    <property type="entry name" value="ANK_REP_REGION"/>
    <property type="match status" value="1"/>
</dbReference>
<dbReference type="RefSeq" id="XP_032157114.1">
    <property type="nucleotide sequence ID" value="XM_032301223.1"/>
</dbReference>
<evidence type="ECO:0000313" key="14">
    <source>
        <dbReference type="RefSeq" id="XP_032157114.1"/>
    </source>
</evidence>
<dbReference type="Pfam" id="PF16559">
    <property type="entry name" value="GIT_CC"/>
    <property type="match status" value="1"/>
</dbReference>
<feature type="compositionally biased region" description="Polar residues" evidence="11">
    <location>
        <begin position="556"/>
        <end position="569"/>
    </location>
</feature>
<dbReference type="FunFam" id="1.20.5.170:FF:000015">
    <property type="entry name" value="ARF GTPase-activating protein GIT2 isoform 1"/>
    <property type="match status" value="1"/>
</dbReference>
<keyword evidence="2" id="KW-0479">Metal-binding</keyword>
<evidence type="ECO:0000256" key="4">
    <source>
        <dbReference type="ARBA" id="ARBA00022771"/>
    </source>
</evidence>
<feature type="region of interest" description="Disordered" evidence="11">
    <location>
        <begin position="382"/>
        <end position="424"/>
    </location>
</feature>
<dbReference type="SUPFAM" id="SSF48403">
    <property type="entry name" value="Ankyrin repeat"/>
    <property type="match status" value="1"/>
</dbReference>
<dbReference type="SUPFAM" id="SSF57863">
    <property type="entry name" value="ArfGap/RecO-like zinc finger"/>
    <property type="match status" value="1"/>
</dbReference>
<dbReference type="Proteomes" id="UP000504640">
    <property type="component" value="Unplaced"/>
</dbReference>
<evidence type="ECO:0000256" key="5">
    <source>
        <dbReference type="ARBA" id="ARBA00022833"/>
    </source>
</evidence>
<name>A0A6J3JSA6_SAPAP</name>
<feature type="coiled-coil region" evidence="10">
    <location>
        <begin position="439"/>
        <end position="480"/>
    </location>
</feature>
<feature type="repeat" description="ANK" evidence="8">
    <location>
        <begin position="166"/>
        <end position="198"/>
    </location>
</feature>
<dbReference type="InterPro" id="IPR047161">
    <property type="entry name" value="GIT-like"/>
</dbReference>
<dbReference type="SMART" id="SM00105">
    <property type="entry name" value="ArfGap"/>
    <property type="match status" value="1"/>
</dbReference>
<dbReference type="GO" id="GO:0036465">
    <property type="term" value="P:synaptic vesicle recycling"/>
    <property type="evidence" value="ECO:0007669"/>
    <property type="project" value="TreeGrafter"/>
</dbReference>
<dbReference type="PROSITE" id="PS50115">
    <property type="entry name" value="ARFGAP"/>
    <property type="match status" value="1"/>
</dbReference>
<evidence type="ECO:0000256" key="10">
    <source>
        <dbReference type="SAM" id="Coils"/>
    </source>
</evidence>
<protein>
    <submittedName>
        <fullName evidence="14">ARF GTPase-activating protein GIT2 isoform X6</fullName>
    </submittedName>
</protein>
<dbReference type="FunFam" id="1.20.120.330:FF:000002">
    <property type="entry name" value="ARF GTPase-activating protein GIT2 isoform 1"/>
    <property type="match status" value="1"/>
</dbReference>
<dbReference type="InterPro" id="IPR001164">
    <property type="entry name" value="ArfGAP_dom"/>
</dbReference>
<accession>A0A6J3JSA6</accession>
<dbReference type="GO" id="GO:0008270">
    <property type="term" value="F:zinc ion binding"/>
    <property type="evidence" value="ECO:0007669"/>
    <property type="project" value="UniProtKB-KW"/>
</dbReference>
<keyword evidence="6 8" id="KW-0040">ANK repeat</keyword>
<dbReference type="PROSITE" id="PS50088">
    <property type="entry name" value="ANK_REPEAT"/>
    <property type="match status" value="1"/>
</dbReference>
<dbReference type="InterPro" id="IPR032352">
    <property type="entry name" value="GIT1/2_CC"/>
</dbReference>
<dbReference type="InterPro" id="IPR013724">
    <property type="entry name" value="GIT_SHD"/>
</dbReference>
<dbReference type="GO" id="GO:0008277">
    <property type="term" value="P:regulation of G protein-coupled receptor signaling pathway"/>
    <property type="evidence" value="ECO:0007669"/>
    <property type="project" value="TreeGrafter"/>
</dbReference>
<keyword evidence="3" id="KW-0677">Repeat</keyword>
<organism evidence="13 14">
    <name type="scientific">Sapajus apella</name>
    <name type="common">Brown-capped capuchin</name>
    <name type="synonym">Cebus apella</name>
    <dbReference type="NCBI Taxonomy" id="9515"/>
    <lineage>
        <taxon>Eukaryota</taxon>
        <taxon>Metazoa</taxon>
        <taxon>Chordata</taxon>
        <taxon>Craniata</taxon>
        <taxon>Vertebrata</taxon>
        <taxon>Euteleostomi</taxon>
        <taxon>Mammalia</taxon>
        <taxon>Eutheria</taxon>
        <taxon>Euarchontoglires</taxon>
        <taxon>Primates</taxon>
        <taxon>Haplorrhini</taxon>
        <taxon>Platyrrhini</taxon>
        <taxon>Cebidae</taxon>
        <taxon>Cebinae</taxon>
        <taxon>Sapajus</taxon>
    </lineage>
</organism>
<dbReference type="AlphaFoldDB" id="A0A6J3JSA6"/>
<evidence type="ECO:0000256" key="3">
    <source>
        <dbReference type="ARBA" id="ARBA00022737"/>
    </source>
</evidence>
<feature type="compositionally biased region" description="Polar residues" evidence="11">
    <location>
        <begin position="488"/>
        <end position="501"/>
    </location>
</feature>
<feature type="region of interest" description="Disordered" evidence="11">
    <location>
        <begin position="488"/>
        <end position="614"/>
    </location>
</feature>
<evidence type="ECO:0000313" key="13">
    <source>
        <dbReference type="Proteomes" id="UP000504640"/>
    </source>
</evidence>
<proteinExistence type="predicted"/>
<dbReference type="InterPro" id="IPR036770">
    <property type="entry name" value="Ankyrin_rpt-contain_sf"/>
</dbReference>
<dbReference type="PANTHER" id="PTHR46097:SF4">
    <property type="entry name" value="ARF GTPASE-ACTIVATING PROTEIN GIT2"/>
    <property type="match status" value="1"/>
</dbReference>
<feature type="compositionally biased region" description="Acidic residues" evidence="11">
    <location>
        <begin position="387"/>
        <end position="405"/>
    </location>
</feature>
<gene>
    <name evidence="14" type="primary">GIT2</name>
</gene>
<dbReference type="Pfam" id="PF01412">
    <property type="entry name" value="ArfGap"/>
    <property type="match status" value="1"/>
</dbReference>
<dbReference type="PANTHER" id="PTHR46097">
    <property type="entry name" value="G PROTEIN-COUPLED RECEPTOR KINASE INTERACTING ARFGAP"/>
    <property type="match status" value="1"/>
</dbReference>
<dbReference type="SMART" id="SM00248">
    <property type="entry name" value="ANK"/>
    <property type="match status" value="3"/>
</dbReference>
<reference evidence="14" key="1">
    <citation type="submission" date="2025-08" db="UniProtKB">
        <authorList>
            <consortium name="RefSeq"/>
        </authorList>
    </citation>
    <scope>IDENTIFICATION</scope>
    <source>
        <tissue evidence="14">Blood</tissue>
    </source>
</reference>
<keyword evidence="4 9" id="KW-0863">Zinc-finger</keyword>
<dbReference type="Pfam" id="PF08518">
    <property type="entry name" value="GIT_SHD"/>
    <property type="match status" value="2"/>
</dbReference>
<dbReference type="GO" id="GO:0032012">
    <property type="term" value="P:regulation of ARF protein signal transduction"/>
    <property type="evidence" value="ECO:0007669"/>
    <property type="project" value="InterPro"/>
</dbReference>
<evidence type="ECO:0000256" key="9">
    <source>
        <dbReference type="PROSITE-ProRule" id="PRU00288"/>
    </source>
</evidence>
<keyword evidence="5" id="KW-0862">Zinc</keyword>
<dbReference type="InterPro" id="IPR002110">
    <property type="entry name" value="Ankyrin_rpt"/>
</dbReference>
<dbReference type="Gene3D" id="1.20.120.330">
    <property type="entry name" value="Nucleotidyltransferases domain 2"/>
    <property type="match status" value="1"/>
</dbReference>
<evidence type="ECO:0000256" key="8">
    <source>
        <dbReference type="PROSITE-ProRule" id="PRU00023"/>
    </source>
</evidence>